<accession>A0A7N9ICP7</accession>
<evidence type="ECO:0000313" key="2">
    <source>
        <dbReference type="Proteomes" id="UP000233100"/>
    </source>
</evidence>
<organism evidence="1 2">
    <name type="scientific">Macaca fascicularis</name>
    <name type="common">Crab-eating macaque</name>
    <name type="synonym">Cynomolgus monkey</name>
    <dbReference type="NCBI Taxonomy" id="9541"/>
    <lineage>
        <taxon>Eukaryota</taxon>
        <taxon>Metazoa</taxon>
        <taxon>Chordata</taxon>
        <taxon>Craniata</taxon>
        <taxon>Vertebrata</taxon>
        <taxon>Euteleostomi</taxon>
        <taxon>Mammalia</taxon>
        <taxon>Eutheria</taxon>
        <taxon>Euarchontoglires</taxon>
        <taxon>Primates</taxon>
        <taxon>Haplorrhini</taxon>
        <taxon>Catarrhini</taxon>
        <taxon>Cercopithecidae</taxon>
        <taxon>Cercopithecinae</taxon>
        <taxon>Macaca</taxon>
    </lineage>
</organism>
<name>A0A7N9ICP7_MACFA</name>
<reference evidence="1" key="2">
    <citation type="submission" date="2025-08" db="UniProtKB">
        <authorList>
            <consortium name="Ensembl"/>
        </authorList>
    </citation>
    <scope>IDENTIFICATION</scope>
</reference>
<reference evidence="1" key="3">
    <citation type="submission" date="2025-09" db="UniProtKB">
        <authorList>
            <consortium name="Ensembl"/>
        </authorList>
    </citation>
    <scope>IDENTIFICATION</scope>
</reference>
<sequence length="60" mass="6845">IQFYFNDRDGVSPYRIHYHNVIFAFPLTNLALCLSGNKGSCLFYQLPWPMIGGENGHSHS</sequence>
<reference evidence="1 2" key="1">
    <citation type="submission" date="2013-03" db="EMBL/GenBank/DDBJ databases">
        <authorList>
            <person name="Warren W."/>
            <person name="Wilson R.K."/>
        </authorList>
    </citation>
    <scope>NUCLEOTIDE SEQUENCE</scope>
</reference>
<evidence type="ECO:0000313" key="1">
    <source>
        <dbReference type="Ensembl" id="ENSMFAP00000053184.1"/>
    </source>
</evidence>
<protein>
    <submittedName>
        <fullName evidence="1">Uncharacterized protein</fullName>
    </submittedName>
</protein>
<keyword evidence="2" id="KW-1185">Reference proteome</keyword>
<proteinExistence type="predicted"/>
<dbReference type="GeneTree" id="ENSGT01140000283843"/>
<dbReference type="AlphaFoldDB" id="A0A7N9ICP7"/>
<dbReference type="Ensembl" id="ENSMFAT00000077658.1">
    <property type="protein sequence ID" value="ENSMFAP00000053184.1"/>
    <property type="gene ID" value="ENSMFAG00000050901.1"/>
</dbReference>
<dbReference type="Proteomes" id="UP000233100">
    <property type="component" value="Chromosome 13"/>
</dbReference>